<dbReference type="InterPro" id="IPR039910">
    <property type="entry name" value="D15-like"/>
</dbReference>
<keyword evidence="4" id="KW-0472">Membrane</keyword>
<accession>A0A1T5AE64</accession>
<evidence type="ECO:0000313" key="8">
    <source>
        <dbReference type="Proteomes" id="UP000190230"/>
    </source>
</evidence>
<evidence type="ECO:0000256" key="1">
    <source>
        <dbReference type="ARBA" id="ARBA00004370"/>
    </source>
</evidence>
<keyword evidence="3" id="KW-0732">Signal</keyword>
<dbReference type="Pfam" id="PF01103">
    <property type="entry name" value="Omp85"/>
    <property type="match status" value="1"/>
</dbReference>
<comment type="subcellular location">
    <subcellularLocation>
        <location evidence="1">Membrane</location>
    </subcellularLocation>
</comment>
<evidence type="ECO:0000256" key="5">
    <source>
        <dbReference type="ARBA" id="ARBA00023237"/>
    </source>
</evidence>
<keyword evidence="5" id="KW-0998">Cell outer membrane</keyword>
<evidence type="ECO:0000259" key="6">
    <source>
        <dbReference type="Pfam" id="PF01103"/>
    </source>
</evidence>
<evidence type="ECO:0000256" key="2">
    <source>
        <dbReference type="ARBA" id="ARBA00022692"/>
    </source>
</evidence>
<proteinExistence type="predicted"/>
<dbReference type="AlphaFoldDB" id="A0A1T5AE64"/>
<gene>
    <name evidence="7" type="ORF">SAMN05660776_0475</name>
</gene>
<evidence type="ECO:0000313" key="7">
    <source>
        <dbReference type="EMBL" id="SKB33248.1"/>
    </source>
</evidence>
<dbReference type="Gene3D" id="2.40.160.50">
    <property type="entry name" value="membrane protein fhac: a member of the omp85/tpsb transporter family"/>
    <property type="match status" value="1"/>
</dbReference>
<protein>
    <submittedName>
        <fullName evidence="7">Outer membrane protein assembly factor BamA</fullName>
    </submittedName>
</protein>
<dbReference type="PANTHER" id="PTHR12815">
    <property type="entry name" value="SORTING AND ASSEMBLY MACHINERY SAMM50 PROTEIN FAMILY MEMBER"/>
    <property type="match status" value="1"/>
</dbReference>
<keyword evidence="2" id="KW-0812">Transmembrane</keyword>
<evidence type="ECO:0000256" key="4">
    <source>
        <dbReference type="ARBA" id="ARBA00023136"/>
    </source>
</evidence>
<dbReference type="PANTHER" id="PTHR12815:SF47">
    <property type="entry name" value="TRANSLOCATION AND ASSEMBLY MODULE SUBUNIT TAMA"/>
    <property type="match status" value="1"/>
</dbReference>
<dbReference type="InterPro" id="IPR000184">
    <property type="entry name" value="Bac_surfAg_D15"/>
</dbReference>
<organism evidence="7 8">
    <name type="scientific">Salegentibacter holothuriorum</name>
    <dbReference type="NCBI Taxonomy" id="241145"/>
    <lineage>
        <taxon>Bacteria</taxon>
        <taxon>Pseudomonadati</taxon>
        <taxon>Bacteroidota</taxon>
        <taxon>Flavobacteriia</taxon>
        <taxon>Flavobacteriales</taxon>
        <taxon>Flavobacteriaceae</taxon>
        <taxon>Salegentibacter</taxon>
    </lineage>
</organism>
<evidence type="ECO:0000256" key="3">
    <source>
        <dbReference type="ARBA" id="ARBA00022729"/>
    </source>
</evidence>
<reference evidence="8" key="1">
    <citation type="submission" date="2017-02" db="EMBL/GenBank/DDBJ databases">
        <authorList>
            <person name="Varghese N."/>
            <person name="Submissions S."/>
        </authorList>
    </citation>
    <scope>NUCLEOTIDE SEQUENCE [LARGE SCALE GENOMIC DNA]</scope>
    <source>
        <strain evidence="8">DSM 23405</strain>
    </source>
</reference>
<keyword evidence="8" id="KW-1185">Reference proteome</keyword>
<dbReference type="Proteomes" id="UP000190230">
    <property type="component" value="Unassembled WGS sequence"/>
</dbReference>
<dbReference type="RefSeq" id="WP_079719088.1">
    <property type="nucleotide sequence ID" value="NZ_FUYY01000001.1"/>
</dbReference>
<feature type="domain" description="Bacterial surface antigen (D15)" evidence="6">
    <location>
        <begin position="464"/>
        <end position="741"/>
    </location>
</feature>
<sequence>MKVYLKYIALACLVLLLFQACNVKKFIPEGKLLYSGAKISLESDTTIKKRSQLKTELESVLSPEPNSSFLGMQPGLYFHYKAQREKPGFINKFLNKKIGEEPVYASDVEPVRTEDLIKNRLQNRGFFYSNVVSTVNRKEESKRMNVAYSVEVPTPYLLEKYKLDSDSLQIYREIKSSIQDSPIEEGMRFDLSAMKLERERIDKELKAKGYYNFNSGFLIFEADTNQYVQKKFDLFLRLKKDVPTPSIIPYKIKSVNVYPNYEVGTDSSTAKTRYAEKNFFQKELFFKPKHLDPYLLIEEGQFYDPETSRNTARRLGNIGAYKFVNINYSEIDSLSTDSLGVLETNIYLSPLKKRSLRAEIQAVTKSNGFTGPSLALGYTNRNLFKGGEILNITGDFGYEFQVGGGTQSGLNSIQLGLEGDLIFPRMLFPIKFDKNYFSYSIPKTKASLGLDYLSRSQLFSLGSVSARFGYIWNANRYVTHEFNPVSVNYVNLGQTSKEFDDILIANPFLQNSFNQEFISGLTYSFTYNGLIDENKRHQFFLNSTLDVAGNLVDAISGHSEEDPQTFLGLRYAQYAKADIDFRYHLKTGRDSKIASRLFAGYGLPYGNSDVLPFTKQYFAGGPYSVRAFNTRSLGPGTYTPPGEDGAFFDQAGNIRLEANLEYRFPLFPYLYGAVFADAGNVWYTGENSTLDGGEFSKDFMNELGIGTGFGLRVDIQSFVIRVDLAAPLHDPSLREGERWEFDYANPVLNFAIGYPF</sequence>
<dbReference type="GO" id="GO:0019867">
    <property type="term" value="C:outer membrane"/>
    <property type="evidence" value="ECO:0007669"/>
    <property type="project" value="InterPro"/>
</dbReference>
<dbReference type="OrthoDB" id="9814535at2"/>
<dbReference type="STRING" id="241145.SAMN05660776_0475"/>
<dbReference type="EMBL" id="FUYY01000001">
    <property type="protein sequence ID" value="SKB33248.1"/>
    <property type="molecule type" value="Genomic_DNA"/>
</dbReference>
<name>A0A1T5AE64_9FLAO</name>
<dbReference type="PROSITE" id="PS51257">
    <property type="entry name" value="PROKAR_LIPOPROTEIN"/>
    <property type="match status" value="1"/>
</dbReference>